<evidence type="ECO:0000313" key="2">
    <source>
        <dbReference type="Proteomes" id="UP000602381"/>
    </source>
</evidence>
<gene>
    <name evidence="1" type="ORF">GCM10007972_06290</name>
</gene>
<accession>A0ABQ2L9E4</accession>
<organism evidence="1 2">
    <name type="scientific">Iodidimonas muriae</name>
    <dbReference type="NCBI Taxonomy" id="261467"/>
    <lineage>
        <taxon>Bacteria</taxon>
        <taxon>Pseudomonadati</taxon>
        <taxon>Pseudomonadota</taxon>
        <taxon>Alphaproteobacteria</taxon>
        <taxon>Iodidimonadales</taxon>
        <taxon>Iodidimonadaceae</taxon>
        <taxon>Iodidimonas</taxon>
    </lineage>
</organism>
<proteinExistence type="predicted"/>
<reference evidence="2" key="1">
    <citation type="journal article" date="2019" name="Int. J. Syst. Evol. Microbiol.">
        <title>The Global Catalogue of Microorganisms (GCM) 10K type strain sequencing project: providing services to taxonomists for standard genome sequencing and annotation.</title>
        <authorList>
            <consortium name="The Broad Institute Genomics Platform"/>
            <consortium name="The Broad Institute Genome Sequencing Center for Infectious Disease"/>
            <person name="Wu L."/>
            <person name="Ma J."/>
        </authorList>
    </citation>
    <scope>NUCLEOTIDE SEQUENCE [LARGE SCALE GENOMIC DNA]</scope>
    <source>
        <strain evidence="2">JCM 17843</strain>
    </source>
</reference>
<protein>
    <submittedName>
        <fullName evidence="1">Uncharacterized protein</fullName>
    </submittedName>
</protein>
<comment type="caution">
    <text evidence="1">The sequence shown here is derived from an EMBL/GenBank/DDBJ whole genome shotgun (WGS) entry which is preliminary data.</text>
</comment>
<name>A0ABQ2L9E4_9PROT</name>
<evidence type="ECO:0000313" key="1">
    <source>
        <dbReference type="EMBL" id="GGO07190.1"/>
    </source>
</evidence>
<dbReference type="EMBL" id="BMOV01000002">
    <property type="protein sequence ID" value="GGO07190.1"/>
    <property type="molecule type" value="Genomic_DNA"/>
</dbReference>
<sequence>MAWAMETNFSIGSLMADPFLIAAWAIQAARWLGSSGRFGLLASQAIGPLFFGICHLFPCDTVPFFPNPAGAMPVGWVRQRIKTMRYSKRRQIEATLLL</sequence>
<dbReference type="Proteomes" id="UP000602381">
    <property type="component" value="Unassembled WGS sequence"/>
</dbReference>
<keyword evidence="2" id="KW-1185">Reference proteome</keyword>